<gene>
    <name evidence="3" type="ORF">HED55_06675</name>
</gene>
<dbReference type="Proteomes" id="UP000704467">
    <property type="component" value="Unassembled WGS sequence"/>
</dbReference>
<evidence type="ECO:0000313" key="3">
    <source>
        <dbReference type="EMBL" id="NKC03148.1"/>
    </source>
</evidence>
<dbReference type="InterPro" id="IPR020471">
    <property type="entry name" value="AKR"/>
</dbReference>
<dbReference type="NCBIfam" id="NF007695">
    <property type="entry name" value="PRK10376.1"/>
    <property type="match status" value="1"/>
</dbReference>
<organism evidence="3 4">
    <name type="scientific">Brucella haematophila</name>
    <dbReference type="NCBI Taxonomy" id="419474"/>
    <lineage>
        <taxon>Bacteria</taxon>
        <taxon>Pseudomonadati</taxon>
        <taxon>Pseudomonadota</taxon>
        <taxon>Alphaproteobacteria</taxon>
        <taxon>Hyphomicrobiales</taxon>
        <taxon>Brucellaceae</taxon>
        <taxon>Brucella/Ochrobactrum group</taxon>
        <taxon>Brucella</taxon>
    </lineage>
</organism>
<evidence type="ECO:0000256" key="1">
    <source>
        <dbReference type="ARBA" id="ARBA00023002"/>
    </source>
</evidence>
<dbReference type="EMBL" id="JAAVLN010000001">
    <property type="protein sequence ID" value="NKC03148.1"/>
    <property type="molecule type" value="Genomic_DNA"/>
</dbReference>
<evidence type="ECO:0000259" key="2">
    <source>
        <dbReference type="Pfam" id="PF00248"/>
    </source>
</evidence>
<keyword evidence="1" id="KW-0560">Oxidoreductase</keyword>
<dbReference type="PANTHER" id="PTHR43625:SF40">
    <property type="entry name" value="ALDO-KETO REDUCTASE YAKC [NADP(+)]"/>
    <property type="match status" value="1"/>
</dbReference>
<dbReference type="CDD" id="cd19088">
    <property type="entry name" value="AKR_AKR13B1"/>
    <property type="match status" value="1"/>
</dbReference>
<dbReference type="InterPro" id="IPR036812">
    <property type="entry name" value="NAD(P)_OxRdtase_dom_sf"/>
</dbReference>
<dbReference type="RefSeq" id="WP_138786574.1">
    <property type="nucleotide sequence ID" value="NZ_JBHEEQ010000011.1"/>
</dbReference>
<name>A0ABX1DJK8_9HYPH</name>
<sequence length="301" mass="32800">MSNHSSAAPVTDIQSSPAAAAGRFTFPGTSISVNRMGYGAMQLAGSHAFGEPRDPDEARAVLREALALGIDHIDTSDFYGPYVTNRLIREALYPYPAELTLVTKIGARRDEQGNWILQRDADFLRRSVEDNLERLGLDQIAIVNLRMGGPADDVATPMRAMRQMQDEGLLGHIGISNIDAAQLQTARDIAPIVCVQNLYNLVNRTDEAMIDHLAEDGIPYVPFFPLGGFNPLQTDELNRVAEEMGESPQSVALAWLLQRSPNILLIPGTSRRTHLRQNIAAAALTISPAHKARLDAIASLA</sequence>
<dbReference type="PANTHER" id="PTHR43625">
    <property type="entry name" value="AFLATOXIN B1 ALDEHYDE REDUCTASE"/>
    <property type="match status" value="1"/>
</dbReference>
<evidence type="ECO:0000313" key="4">
    <source>
        <dbReference type="Proteomes" id="UP000704467"/>
    </source>
</evidence>
<keyword evidence="4" id="KW-1185">Reference proteome</keyword>
<comment type="caution">
    <text evidence="3">The sequence shown here is derived from an EMBL/GenBank/DDBJ whole genome shotgun (WGS) entry which is preliminary data.</text>
</comment>
<dbReference type="Pfam" id="PF00248">
    <property type="entry name" value="Aldo_ket_red"/>
    <property type="match status" value="1"/>
</dbReference>
<proteinExistence type="predicted"/>
<protein>
    <submittedName>
        <fullName evidence="3">Oxidoreductase</fullName>
    </submittedName>
</protein>
<reference evidence="3 4" key="1">
    <citation type="submission" date="2020-03" db="EMBL/GenBank/DDBJ databases">
        <title>Whole genome sequencing of clinical and environmental type strains of Ochrobactrum.</title>
        <authorList>
            <person name="Dharne M."/>
        </authorList>
    </citation>
    <scope>NUCLEOTIDE SEQUENCE [LARGE SCALE GENOMIC DNA]</scope>
    <source>
        <strain evidence="3 4">CIP 109452</strain>
    </source>
</reference>
<dbReference type="InterPro" id="IPR023210">
    <property type="entry name" value="NADP_OxRdtase_dom"/>
</dbReference>
<accession>A0ABX1DJK8</accession>
<dbReference type="Gene3D" id="3.20.20.100">
    <property type="entry name" value="NADP-dependent oxidoreductase domain"/>
    <property type="match status" value="1"/>
</dbReference>
<dbReference type="PRINTS" id="PR00069">
    <property type="entry name" value="ALDKETRDTASE"/>
</dbReference>
<dbReference type="SUPFAM" id="SSF51430">
    <property type="entry name" value="NAD(P)-linked oxidoreductase"/>
    <property type="match status" value="1"/>
</dbReference>
<feature type="domain" description="NADP-dependent oxidoreductase" evidence="2">
    <location>
        <begin position="35"/>
        <end position="297"/>
    </location>
</feature>
<dbReference type="InterPro" id="IPR050791">
    <property type="entry name" value="Aldo-Keto_reductase"/>
</dbReference>